<evidence type="ECO:0000313" key="2">
    <source>
        <dbReference type="Proteomes" id="UP000593567"/>
    </source>
</evidence>
<organism evidence="1 2">
    <name type="scientific">Bugula neritina</name>
    <name type="common">Brown bryozoan</name>
    <name type="synonym">Sertularia neritina</name>
    <dbReference type="NCBI Taxonomy" id="10212"/>
    <lineage>
        <taxon>Eukaryota</taxon>
        <taxon>Metazoa</taxon>
        <taxon>Spiralia</taxon>
        <taxon>Lophotrochozoa</taxon>
        <taxon>Bryozoa</taxon>
        <taxon>Gymnolaemata</taxon>
        <taxon>Cheilostomatida</taxon>
        <taxon>Flustrina</taxon>
        <taxon>Buguloidea</taxon>
        <taxon>Bugulidae</taxon>
        <taxon>Bugula</taxon>
    </lineage>
</organism>
<reference evidence="1" key="1">
    <citation type="submission" date="2020-06" db="EMBL/GenBank/DDBJ databases">
        <title>Draft genome of Bugula neritina, a colonial animal packing powerful symbionts and potential medicines.</title>
        <authorList>
            <person name="Rayko M."/>
        </authorList>
    </citation>
    <scope>NUCLEOTIDE SEQUENCE [LARGE SCALE GENOMIC DNA]</scope>
    <source>
        <strain evidence="1">Kwan_BN1</strain>
    </source>
</reference>
<name>A0A7J7JXF1_BUGNE</name>
<sequence>MKQIISDAGFNISIGDYTEYLLTQPGETFNDISEEYRHMLHNKIEPQLSLQFTNNIDIGLDIFADPKAGIGRYRSPKATADGWTNGQFVYDGSHPEEM</sequence>
<dbReference type="EMBL" id="VXIV02001639">
    <property type="protein sequence ID" value="KAF6031080.1"/>
    <property type="molecule type" value="Genomic_DNA"/>
</dbReference>
<dbReference type="Proteomes" id="UP000593567">
    <property type="component" value="Unassembled WGS sequence"/>
</dbReference>
<keyword evidence="2" id="KW-1185">Reference proteome</keyword>
<comment type="caution">
    <text evidence="1">The sequence shown here is derived from an EMBL/GenBank/DDBJ whole genome shotgun (WGS) entry which is preliminary data.</text>
</comment>
<proteinExistence type="predicted"/>
<accession>A0A7J7JXF1</accession>
<gene>
    <name evidence="1" type="ORF">EB796_010606</name>
</gene>
<evidence type="ECO:0000313" key="1">
    <source>
        <dbReference type="EMBL" id="KAF6031080.1"/>
    </source>
</evidence>
<protein>
    <submittedName>
        <fullName evidence="1">Uncharacterized protein</fullName>
    </submittedName>
</protein>
<dbReference type="AlphaFoldDB" id="A0A7J7JXF1"/>